<protein>
    <recommendedName>
        <fullName evidence="4 12">Phosphoribosylamine--glycine ligase</fullName>
        <ecNumber evidence="4 12">6.3.4.13</ecNumber>
    </recommendedName>
    <alternativeName>
        <fullName evidence="12">GARS</fullName>
    </alternativeName>
    <alternativeName>
        <fullName evidence="10 12">Glycinamide ribonucleotide synthetase</fullName>
    </alternativeName>
    <alternativeName>
        <fullName evidence="11 12">Phosphoribosylglycinamide synthetase</fullName>
    </alternativeName>
</protein>
<evidence type="ECO:0000256" key="12">
    <source>
        <dbReference type="HAMAP-Rule" id="MF_00138"/>
    </source>
</evidence>
<dbReference type="SMART" id="SM01209">
    <property type="entry name" value="GARS_A"/>
    <property type="match status" value="1"/>
</dbReference>
<dbReference type="PANTHER" id="PTHR43472">
    <property type="entry name" value="PHOSPHORIBOSYLAMINE--GLYCINE LIGASE"/>
    <property type="match status" value="1"/>
</dbReference>
<comment type="pathway">
    <text evidence="3 12">Purine metabolism; IMP biosynthesis via de novo pathway; N(1)-(5-phospho-D-ribosyl)glycinamide from 5-phospho-alpha-D-ribose 1-diphosphate: step 2/2.</text>
</comment>
<feature type="domain" description="ATP-grasp" evidence="14">
    <location>
        <begin position="107"/>
        <end position="311"/>
    </location>
</feature>
<dbReference type="InterPro" id="IPR020560">
    <property type="entry name" value="PRibGlycinamide_synth_C-dom"/>
</dbReference>
<keyword evidence="7 12" id="KW-0658">Purine biosynthesis</keyword>
<evidence type="ECO:0000256" key="10">
    <source>
        <dbReference type="ARBA" id="ARBA00042242"/>
    </source>
</evidence>
<dbReference type="GO" id="GO:0005524">
    <property type="term" value="F:ATP binding"/>
    <property type="evidence" value="ECO:0007669"/>
    <property type="project" value="UniProtKB-UniRule"/>
</dbReference>
<proteinExistence type="inferred from homology"/>
<gene>
    <name evidence="12" type="primary">purD</name>
    <name evidence="15" type="ORF">DBW71_01525</name>
</gene>
<evidence type="ECO:0000256" key="9">
    <source>
        <dbReference type="ARBA" id="ARBA00038345"/>
    </source>
</evidence>
<dbReference type="Pfam" id="PF01071">
    <property type="entry name" value="GARS_A"/>
    <property type="match status" value="1"/>
</dbReference>
<reference evidence="15 16" key="1">
    <citation type="journal article" date="2018" name="Microbiome">
        <title>Fine metagenomic profile of the Mediterranean stratified and mixed water columns revealed by assembly and recruitment.</title>
        <authorList>
            <person name="Haro-Moreno J.M."/>
            <person name="Lopez-Perez M."/>
            <person name="De La Torre J.R."/>
            <person name="Picazo A."/>
            <person name="Camacho A."/>
            <person name="Rodriguez-Valera F."/>
        </authorList>
    </citation>
    <scope>NUCLEOTIDE SEQUENCE [LARGE SCALE GENOMIC DNA]</scope>
    <source>
        <strain evidence="15">MED-G57</strain>
    </source>
</reference>
<dbReference type="Pfam" id="PF02843">
    <property type="entry name" value="GARS_C"/>
    <property type="match status" value="1"/>
</dbReference>
<dbReference type="InterPro" id="IPR013815">
    <property type="entry name" value="ATP_grasp_subdomain_1"/>
</dbReference>
<dbReference type="HAMAP" id="MF_00138">
    <property type="entry name" value="GARS"/>
    <property type="match status" value="1"/>
</dbReference>
<dbReference type="EC" id="6.3.4.13" evidence="4 12"/>
<dbReference type="GO" id="GO:0046872">
    <property type="term" value="F:metal ion binding"/>
    <property type="evidence" value="ECO:0007669"/>
    <property type="project" value="InterPro"/>
</dbReference>
<dbReference type="Gene3D" id="3.90.600.10">
    <property type="entry name" value="Phosphoribosylglycinamide synthetase, C-terminal domain"/>
    <property type="match status" value="1"/>
</dbReference>
<dbReference type="InterPro" id="IPR020561">
    <property type="entry name" value="PRibGlycinamid_synth_ATP-grasp"/>
</dbReference>
<dbReference type="SMART" id="SM01210">
    <property type="entry name" value="GARS_C"/>
    <property type="match status" value="1"/>
</dbReference>
<dbReference type="InterPro" id="IPR037123">
    <property type="entry name" value="PRibGlycinamide_synth_C_sf"/>
</dbReference>
<keyword evidence="5 12" id="KW-0436">Ligase</keyword>
<evidence type="ECO:0000256" key="13">
    <source>
        <dbReference type="PROSITE-ProRule" id="PRU00409"/>
    </source>
</evidence>
<dbReference type="AlphaFoldDB" id="A0A368DRZ2"/>
<evidence type="ECO:0000256" key="5">
    <source>
        <dbReference type="ARBA" id="ARBA00022598"/>
    </source>
</evidence>
<comment type="similarity">
    <text evidence="9 12">Belongs to the GARS family.</text>
</comment>
<dbReference type="UniPathway" id="UPA00074">
    <property type="reaction ID" value="UER00125"/>
</dbReference>
<dbReference type="GO" id="GO:0004637">
    <property type="term" value="F:phosphoribosylamine-glycine ligase activity"/>
    <property type="evidence" value="ECO:0007669"/>
    <property type="project" value="UniProtKB-UniRule"/>
</dbReference>
<keyword evidence="6 13" id="KW-0547">Nucleotide-binding</keyword>
<dbReference type="InterPro" id="IPR016185">
    <property type="entry name" value="PreATP-grasp_dom_sf"/>
</dbReference>
<dbReference type="EMBL" id="QOQD01000003">
    <property type="protein sequence ID" value="RCL74106.1"/>
    <property type="molecule type" value="Genomic_DNA"/>
</dbReference>
<comment type="caution">
    <text evidence="15">The sequence shown here is derived from an EMBL/GenBank/DDBJ whole genome shotgun (WGS) entry which is preliminary data.</text>
</comment>
<dbReference type="InterPro" id="IPR020562">
    <property type="entry name" value="PRibGlycinamide_synth_N"/>
</dbReference>
<evidence type="ECO:0000256" key="1">
    <source>
        <dbReference type="ARBA" id="ARBA00001936"/>
    </source>
</evidence>
<sequence length="422" mass="46471">MRILLIGNGGREHAIARSLYNGSPSDILYAIPGNPGISQYCECIKINPLDFKALCNFVSMNKVGLVIIGPEVPICNGLTDYLLELGVKVFAPREKASLLESSKKFTKEIALENNIPTAAAKSFNVYAESIEYLKKMQPPYVIKADGLAAGKGVFICDSFLEAQTAVHDIFDGRFGLNQSVLIEEFLDGEEISYFAISDGENILPLMGAQDHKRLLDGDKGPNTGGMGAYCPPPILTKKLENKIINLILEPTLSGLKKRDISYTGVLFAGLMIRDGEPSLIEYNIRFGDPETQALLMLLKSNFTELVLDTVNVNLKNHKIQWHDKKSLTIVLANKGYPLEYNIDSSITGIEDAEANKNIKVFHAGTSIVNGELIATGGRVLNVTSTANTIQEARDQAYEAVDKITYKDKFYRKDIAWRGIQSE</sequence>
<comment type="cofactor">
    <cofactor evidence="1">
        <name>Mn(2+)</name>
        <dbReference type="ChEBI" id="CHEBI:29035"/>
    </cofactor>
</comment>
<organism evidence="15 16">
    <name type="scientific">PS1 clade bacterium</name>
    <dbReference type="NCBI Taxonomy" id="2175152"/>
    <lineage>
        <taxon>Bacteria</taxon>
        <taxon>Pseudomonadati</taxon>
        <taxon>Pseudomonadota</taxon>
        <taxon>Alphaproteobacteria</taxon>
        <taxon>PS1 clade</taxon>
    </lineage>
</organism>
<comment type="cofactor">
    <cofactor evidence="2">
        <name>Mg(2+)</name>
        <dbReference type="ChEBI" id="CHEBI:18420"/>
    </cofactor>
</comment>
<dbReference type="Pfam" id="PF02844">
    <property type="entry name" value="GARS_N"/>
    <property type="match status" value="1"/>
</dbReference>
<evidence type="ECO:0000256" key="3">
    <source>
        <dbReference type="ARBA" id="ARBA00005174"/>
    </source>
</evidence>
<dbReference type="Gene3D" id="3.30.1490.20">
    <property type="entry name" value="ATP-grasp fold, A domain"/>
    <property type="match status" value="1"/>
</dbReference>
<dbReference type="InterPro" id="IPR011761">
    <property type="entry name" value="ATP-grasp"/>
</dbReference>
<dbReference type="Proteomes" id="UP000253570">
    <property type="component" value="Unassembled WGS sequence"/>
</dbReference>
<dbReference type="GO" id="GO:0009113">
    <property type="term" value="P:purine nucleobase biosynthetic process"/>
    <property type="evidence" value="ECO:0007669"/>
    <property type="project" value="InterPro"/>
</dbReference>
<dbReference type="InterPro" id="IPR011054">
    <property type="entry name" value="Rudment_hybrid_motif"/>
</dbReference>
<dbReference type="SUPFAM" id="SSF56059">
    <property type="entry name" value="Glutathione synthetase ATP-binding domain-like"/>
    <property type="match status" value="1"/>
</dbReference>
<evidence type="ECO:0000313" key="16">
    <source>
        <dbReference type="Proteomes" id="UP000253570"/>
    </source>
</evidence>
<evidence type="ECO:0000256" key="7">
    <source>
        <dbReference type="ARBA" id="ARBA00022755"/>
    </source>
</evidence>
<dbReference type="PROSITE" id="PS00184">
    <property type="entry name" value="GARS"/>
    <property type="match status" value="1"/>
</dbReference>
<keyword evidence="8 13" id="KW-0067">ATP-binding</keyword>
<dbReference type="Gene3D" id="3.30.470.20">
    <property type="entry name" value="ATP-grasp fold, B domain"/>
    <property type="match status" value="1"/>
</dbReference>
<evidence type="ECO:0000256" key="6">
    <source>
        <dbReference type="ARBA" id="ARBA00022741"/>
    </source>
</evidence>
<dbReference type="PANTHER" id="PTHR43472:SF1">
    <property type="entry name" value="PHOSPHORIBOSYLAMINE--GLYCINE LIGASE, CHLOROPLASTIC"/>
    <property type="match status" value="1"/>
</dbReference>
<evidence type="ECO:0000256" key="2">
    <source>
        <dbReference type="ARBA" id="ARBA00001946"/>
    </source>
</evidence>
<dbReference type="InterPro" id="IPR020559">
    <property type="entry name" value="PRibGlycinamide_synth_CS"/>
</dbReference>
<dbReference type="SUPFAM" id="SSF51246">
    <property type="entry name" value="Rudiment single hybrid motif"/>
    <property type="match status" value="1"/>
</dbReference>
<dbReference type="Gene3D" id="3.40.50.20">
    <property type="match status" value="1"/>
</dbReference>
<evidence type="ECO:0000259" key="14">
    <source>
        <dbReference type="PROSITE" id="PS50975"/>
    </source>
</evidence>
<evidence type="ECO:0000256" key="4">
    <source>
        <dbReference type="ARBA" id="ARBA00013255"/>
    </source>
</evidence>
<evidence type="ECO:0000256" key="8">
    <source>
        <dbReference type="ARBA" id="ARBA00022840"/>
    </source>
</evidence>
<dbReference type="FunFam" id="3.90.600.10:FF:000001">
    <property type="entry name" value="Trifunctional purine biosynthetic protein adenosine-3"/>
    <property type="match status" value="1"/>
</dbReference>
<name>A0A368DRZ2_9PROT</name>
<accession>A0A368DRZ2</accession>
<dbReference type="GO" id="GO:0006189">
    <property type="term" value="P:'de novo' IMP biosynthetic process"/>
    <property type="evidence" value="ECO:0007669"/>
    <property type="project" value="UniProtKB-UniRule"/>
</dbReference>
<evidence type="ECO:0000313" key="15">
    <source>
        <dbReference type="EMBL" id="RCL74106.1"/>
    </source>
</evidence>
<dbReference type="NCBIfam" id="TIGR00877">
    <property type="entry name" value="purD"/>
    <property type="match status" value="1"/>
</dbReference>
<dbReference type="SUPFAM" id="SSF52440">
    <property type="entry name" value="PreATP-grasp domain"/>
    <property type="match status" value="1"/>
</dbReference>
<dbReference type="PROSITE" id="PS50975">
    <property type="entry name" value="ATP_GRASP"/>
    <property type="match status" value="1"/>
</dbReference>
<dbReference type="InterPro" id="IPR000115">
    <property type="entry name" value="PRibGlycinamide_synth"/>
</dbReference>
<evidence type="ECO:0000256" key="11">
    <source>
        <dbReference type="ARBA" id="ARBA00042864"/>
    </source>
</evidence>
<comment type="catalytic activity">
    <reaction evidence="12">
        <text>5-phospho-beta-D-ribosylamine + glycine + ATP = N(1)-(5-phospho-beta-D-ribosyl)glycinamide + ADP + phosphate + H(+)</text>
        <dbReference type="Rhea" id="RHEA:17453"/>
        <dbReference type="ChEBI" id="CHEBI:15378"/>
        <dbReference type="ChEBI" id="CHEBI:30616"/>
        <dbReference type="ChEBI" id="CHEBI:43474"/>
        <dbReference type="ChEBI" id="CHEBI:57305"/>
        <dbReference type="ChEBI" id="CHEBI:58681"/>
        <dbReference type="ChEBI" id="CHEBI:143788"/>
        <dbReference type="ChEBI" id="CHEBI:456216"/>
        <dbReference type="EC" id="6.3.4.13"/>
    </reaction>
</comment>